<organism evidence="7 8">
    <name type="scientific">Kocuria varians</name>
    <name type="common">Micrococcus varians</name>
    <dbReference type="NCBI Taxonomy" id="1272"/>
    <lineage>
        <taxon>Bacteria</taxon>
        <taxon>Bacillati</taxon>
        <taxon>Actinomycetota</taxon>
        <taxon>Actinomycetes</taxon>
        <taxon>Micrococcales</taxon>
        <taxon>Micrococcaceae</taxon>
        <taxon>Kocuria</taxon>
    </lineage>
</organism>
<keyword evidence="8" id="KW-1185">Reference proteome</keyword>
<feature type="domain" description="HTH tetR-type" evidence="6">
    <location>
        <begin position="21"/>
        <end position="81"/>
    </location>
</feature>
<protein>
    <submittedName>
        <fullName evidence="7">TetR family transcriptional regulator</fullName>
    </submittedName>
</protein>
<accession>A0A4Y4DBG3</accession>
<evidence type="ECO:0000313" key="7">
    <source>
        <dbReference type="EMBL" id="GED00101.1"/>
    </source>
</evidence>
<feature type="compositionally biased region" description="Low complexity" evidence="5">
    <location>
        <begin position="1"/>
        <end position="15"/>
    </location>
</feature>
<gene>
    <name evidence="7" type="ORF">KVA01_22550</name>
</gene>
<dbReference type="AlphaFoldDB" id="A0A4Y4DBG3"/>
<evidence type="ECO:0000313" key="8">
    <source>
        <dbReference type="Proteomes" id="UP000315730"/>
    </source>
</evidence>
<dbReference type="RefSeq" id="WP_141270338.1">
    <property type="nucleotide sequence ID" value="NZ_BJNW01000023.1"/>
</dbReference>
<feature type="region of interest" description="Disordered" evidence="5">
    <location>
        <begin position="1"/>
        <end position="21"/>
    </location>
</feature>
<dbReference type="OrthoDB" id="9806334at2"/>
<keyword evidence="2 4" id="KW-0238">DNA-binding</keyword>
<dbReference type="Gene3D" id="1.10.357.10">
    <property type="entry name" value="Tetracycline Repressor, domain 2"/>
    <property type="match status" value="1"/>
</dbReference>
<dbReference type="PANTHER" id="PTHR47506:SF6">
    <property type="entry name" value="HTH-TYPE TRANSCRIPTIONAL REPRESSOR NEMR"/>
    <property type="match status" value="1"/>
</dbReference>
<evidence type="ECO:0000256" key="4">
    <source>
        <dbReference type="PROSITE-ProRule" id="PRU00335"/>
    </source>
</evidence>
<comment type="caution">
    <text evidence="7">The sequence shown here is derived from an EMBL/GenBank/DDBJ whole genome shotgun (WGS) entry which is preliminary data.</text>
</comment>
<dbReference type="InterPro" id="IPR036271">
    <property type="entry name" value="Tet_transcr_reg_TetR-rel_C_sf"/>
</dbReference>
<dbReference type="PANTHER" id="PTHR47506">
    <property type="entry name" value="TRANSCRIPTIONAL REGULATORY PROTEIN"/>
    <property type="match status" value="1"/>
</dbReference>
<dbReference type="PROSITE" id="PS50977">
    <property type="entry name" value="HTH_TETR_2"/>
    <property type="match status" value="1"/>
</dbReference>
<dbReference type="InterPro" id="IPR009057">
    <property type="entry name" value="Homeodomain-like_sf"/>
</dbReference>
<name>A0A4Y4DBG3_KOCVA</name>
<dbReference type="SUPFAM" id="SSF46689">
    <property type="entry name" value="Homeodomain-like"/>
    <property type="match status" value="1"/>
</dbReference>
<dbReference type="SUPFAM" id="SSF48498">
    <property type="entry name" value="Tetracyclin repressor-like, C-terminal domain"/>
    <property type="match status" value="1"/>
</dbReference>
<evidence type="ECO:0000256" key="1">
    <source>
        <dbReference type="ARBA" id="ARBA00023015"/>
    </source>
</evidence>
<proteinExistence type="predicted"/>
<evidence type="ECO:0000256" key="3">
    <source>
        <dbReference type="ARBA" id="ARBA00023163"/>
    </source>
</evidence>
<dbReference type="Pfam" id="PF00440">
    <property type="entry name" value="TetR_N"/>
    <property type="match status" value="1"/>
</dbReference>
<sequence length="210" mass="22999">MPTGTSTTSRPSGRPRGADTAARREDILRVAAELFSVDGYRGTSMSRVAKAAGISHTGLVHHFPTKDDLLGAVMDRRDELDTARAFADAGARPTGWDYLHAMVQMVRNNEEHPGMVRLFTTVSGEAVDPEHPANAWLRRHHEATVRRLRNAFQQAAEAGQLAPDAPLDAMCRLIVAAMDGLQTQWLTGTAPGMADELACLVEAFEARWRR</sequence>
<feature type="DNA-binding region" description="H-T-H motif" evidence="4">
    <location>
        <begin position="44"/>
        <end position="63"/>
    </location>
</feature>
<keyword evidence="3" id="KW-0804">Transcription</keyword>
<dbReference type="EMBL" id="BJNW01000023">
    <property type="protein sequence ID" value="GED00101.1"/>
    <property type="molecule type" value="Genomic_DNA"/>
</dbReference>
<evidence type="ECO:0000259" key="6">
    <source>
        <dbReference type="PROSITE" id="PS50977"/>
    </source>
</evidence>
<reference evidence="7 8" key="1">
    <citation type="submission" date="2019-06" db="EMBL/GenBank/DDBJ databases">
        <title>Whole genome shotgun sequence of Kocuria varians NBRC 15358.</title>
        <authorList>
            <person name="Hosoyama A."/>
            <person name="Uohara A."/>
            <person name="Ohji S."/>
            <person name="Ichikawa N."/>
        </authorList>
    </citation>
    <scope>NUCLEOTIDE SEQUENCE [LARGE SCALE GENOMIC DNA]</scope>
    <source>
        <strain evidence="7 8">NBRC 15358</strain>
    </source>
</reference>
<dbReference type="STRING" id="1272.GCA_900014985_00994"/>
<evidence type="ECO:0000256" key="5">
    <source>
        <dbReference type="SAM" id="MobiDB-lite"/>
    </source>
</evidence>
<keyword evidence="1" id="KW-0805">Transcription regulation</keyword>
<dbReference type="InterPro" id="IPR001647">
    <property type="entry name" value="HTH_TetR"/>
</dbReference>
<dbReference type="GO" id="GO:0003677">
    <property type="term" value="F:DNA binding"/>
    <property type="evidence" value="ECO:0007669"/>
    <property type="project" value="UniProtKB-UniRule"/>
</dbReference>
<evidence type="ECO:0000256" key="2">
    <source>
        <dbReference type="ARBA" id="ARBA00023125"/>
    </source>
</evidence>
<dbReference type="PRINTS" id="PR00455">
    <property type="entry name" value="HTHTETR"/>
</dbReference>
<dbReference type="Proteomes" id="UP000315730">
    <property type="component" value="Unassembled WGS sequence"/>
</dbReference>